<comment type="caution">
    <text evidence="2">The sequence shown here is derived from an EMBL/GenBank/DDBJ whole genome shotgun (WGS) entry which is preliminary data.</text>
</comment>
<evidence type="ECO:0000313" key="3">
    <source>
        <dbReference type="Proteomes" id="UP000017819"/>
    </source>
</evidence>
<reference evidence="2 3" key="1">
    <citation type="journal article" date="2014" name="Genome Announc.">
        <title>Draft Genome Sequence of Lutibaculum baratangense Strain AMV1T, Isolated from a Mud Volcano in Andamans, India.</title>
        <authorList>
            <person name="Singh A."/>
            <person name="Sreenivas A."/>
            <person name="Sathyanarayana Reddy G."/>
            <person name="Pinnaka A.K."/>
            <person name="Shivaji S."/>
        </authorList>
    </citation>
    <scope>NUCLEOTIDE SEQUENCE [LARGE SCALE GENOMIC DNA]</scope>
    <source>
        <strain evidence="2 3">AMV1</strain>
    </source>
</reference>
<sequence length="49" mass="5233">MSHAAEPFPNVAPFGISRRGNWARGLKTTMSFHTHGTPPVGGAAEEERA</sequence>
<organism evidence="2 3">
    <name type="scientific">Lutibaculum baratangense AMV1</name>
    <dbReference type="NCBI Taxonomy" id="631454"/>
    <lineage>
        <taxon>Bacteria</taxon>
        <taxon>Pseudomonadati</taxon>
        <taxon>Pseudomonadota</taxon>
        <taxon>Alphaproteobacteria</taxon>
        <taxon>Hyphomicrobiales</taxon>
        <taxon>Tepidamorphaceae</taxon>
        <taxon>Lutibaculum</taxon>
    </lineage>
</organism>
<gene>
    <name evidence="2" type="ORF">N177_3750</name>
</gene>
<name>V4RB33_9HYPH</name>
<dbReference type="AlphaFoldDB" id="V4RB33"/>
<dbReference type="EMBL" id="AWXZ01000040">
    <property type="protein sequence ID" value="ESR22614.1"/>
    <property type="molecule type" value="Genomic_DNA"/>
</dbReference>
<dbReference type="STRING" id="631454.N177_3750"/>
<feature type="region of interest" description="Disordered" evidence="1">
    <location>
        <begin position="30"/>
        <end position="49"/>
    </location>
</feature>
<protein>
    <submittedName>
        <fullName evidence="2">Uncharacterized protein</fullName>
    </submittedName>
</protein>
<accession>V4RB33</accession>
<keyword evidence="3" id="KW-1185">Reference proteome</keyword>
<evidence type="ECO:0000256" key="1">
    <source>
        <dbReference type="SAM" id="MobiDB-lite"/>
    </source>
</evidence>
<evidence type="ECO:0000313" key="2">
    <source>
        <dbReference type="EMBL" id="ESR22614.1"/>
    </source>
</evidence>
<dbReference type="Proteomes" id="UP000017819">
    <property type="component" value="Unassembled WGS sequence"/>
</dbReference>
<dbReference type="RefSeq" id="WP_023433860.1">
    <property type="nucleotide sequence ID" value="NZ_AWXZ01000040.1"/>
</dbReference>
<proteinExistence type="predicted"/>
<dbReference type="OrthoDB" id="9803142at2"/>